<sequence>MNSSPDEQTRQFLEDLIDRRRIDPLANRRGSVLDDGKLLHKEQQMERLQRKNNLHTYMTSSLNSPISTSVHGVEPQLLRCETSLFNRPSFMMDNPNNTMMGIMESQRCVLPQQQLSFRRGRLGSIGSVTEGACFPSFKEVATASGLPAWDAISLRKRHSMTSTLEQKQLYSSNGPSQPSVIMGQLGNLNSRELLLSPPIQRFTRDLVIPRLKDSQFFLPCMPSTKRRSSEIKARMKSYKILWRHNTTNFDSLYVQKEVFSRAVSRARIKIRDNSMTLPPTPPFRLPLAWAPAPPRF</sequence>
<name>A0A9K3L3E1_9STRA</name>
<gene>
    <name evidence="1" type="ORF">IV203_003377</name>
</gene>
<evidence type="ECO:0000313" key="1">
    <source>
        <dbReference type="EMBL" id="KAG7354021.1"/>
    </source>
</evidence>
<accession>A0A9K3L3E1</accession>
<reference evidence="1" key="2">
    <citation type="submission" date="2021-04" db="EMBL/GenBank/DDBJ databases">
        <authorList>
            <person name="Podell S."/>
        </authorList>
    </citation>
    <scope>NUCLEOTIDE SEQUENCE</scope>
    <source>
        <strain evidence="1">Hildebrandi</strain>
    </source>
</reference>
<organism evidence="1 2">
    <name type="scientific">Nitzschia inconspicua</name>
    <dbReference type="NCBI Taxonomy" id="303405"/>
    <lineage>
        <taxon>Eukaryota</taxon>
        <taxon>Sar</taxon>
        <taxon>Stramenopiles</taxon>
        <taxon>Ochrophyta</taxon>
        <taxon>Bacillariophyta</taxon>
        <taxon>Bacillariophyceae</taxon>
        <taxon>Bacillariophycidae</taxon>
        <taxon>Bacillariales</taxon>
        <taxon>Bacillariaceae</taxon>
        <taxon>Nitzschia</taxon>
    </lineage>
</organism>
<evidence type="ECO:0000313" key="2">
    <source>
        <dbReference type="Proteomes" id="UP000693970"/>
    </source>
</evidence>
<dbReference type="AlphaFoldDB" id="A0A9K3L3E1"/>
<dbReference type="EMBL" id="JAGRRH010000016">
    <property type="protein sequence ID" value="KAG7354021.1"/>
    <property type="molecule type" value="Genomic_DNA"/>
</dbReference>
<dbReference type="Proteomes" id="UP000693970">
    <property type="component" value="Unassembled WGS sequence"/>
</dbReference>
<reference evidence="1" key="1">
    <citation type="journal article" date="2021" name="Sci. Rep.">
        <title>Diploid genomic architecture of Nitzschia inconspicua, an elite biomass production diatom.</title>
        <authorList>
            <person name="Oliver A."/>
            <person name="Podell S."/>
            <person name="Pinowska A."/>
            <person name="Traller J.C."/>
            <person name="Smith S.R."/>
            <person name="McClure R."/>
            <person name="Beliaev A."/>
            <person name="Bohutskyi P."/>
            <person name="Hill E.A."/>
            <person name="Rabines A."/>
            <person name="Zheng H."/>
            <person name="Allen L.Z."/>
            <person name="Kuo A."/>
            <person name="Grigoriev I.V."/>
            <person name="Allen A.E."/>
            <person name="Hazlebeck D."/>
            <person name="Allen E.E."/>
        </authorList>
    </citation>
    <scope>NUCLEOTIDE SEQUENCE</scope>
    <source>
        <strain evidence="1">Hildebrandi</strain>
    </source>
</reference>
<keyword evidence="2" id="KW-1185">Reference proteome</keyword>
<comment type="caution">
    <text evidence="1">The sequence shown here is derived from an EMBL/GenBank/DDBJ whole genome shotgun (WGS) entry which is preliminary data.</text>
</comment>
<protein>
    <submittedName>
        <fullName evidence="1">Uncharacterized protein</fullName>
    </submittedName>
</protein>
<proteinExistence type="predicted"/>